<gene>
    <name evidence="2" type="ORF">FSB78_00915</name>
</gene>
<organism evidence="2 3">
    <name type="scientific">Sphingomonas ginsenosidivorax</name>
    <dbReference type="NCBI Taxonomy" id="862135"/>
    <lineage>
        <taxon>Bacteria</taxon>
        <taxon>Pseudomonadati</taxon>
        <taxon>Pseudomonadota</taxon>
        <taxon>Alphaproteobacteria</taxon>
        <taxon>Sphingomonadales</taxon>
        <taxon>Sphingomonadaceae</taxon>
        <taxon>Sphingomonas</taxon>
    </lineage>
</organism>
<dbReference type="OrthoDB" id="7575967at2"/>
<evidence type="ECO:0000313" key="2">
    <source>
        <dbReference type="EMBL" id="TXC69683.1"/>
    </source>
</evidence>
<feature type="domain" description="DUF6894" evidence="1">
    <location>
        <begin position="16"/>
        <end position="82"/>
    </location>
</feature>
<sequence length="93" mass="10440">MAGSLAFRDGERRMPRYYFNSDNHQHDEDREGTDLADADEARAQAVIFAGDYLRDHPELVWDGSRFKVTVVDEARTVLLTVVVSAEKPAAEAT</sequence>
<protein>
    <recommendedName>
        <fullName evidence="1">DUF6894 domain-containing protein</fullName>
    </recommendedName>
</protein>
<comment type="caution">
    <text evidence="2">The sequence shown here is derived from an EMBL/GenBank/DDBJ whole genome shotgun (WGS) entry which is preliminary data.</text>
</comment>
<proteinExistence type="predicted"/>
<evidence type="ECO:0000259" key="1">
    <source>
        <dbReference type="Pfam" id="PF21834"/>
    </source>
</evidence>
<dbReference type="RefSeq" id="WP_147079170.1">
    <property type="nucleotide sequence ID" value="NZ_VOQR01000001.1"/>
</dbReference>
<dbReference type="EMBL" id="VOQR01000001">
    <property type="protein sequence ID" value="TXC69683.1"/>
    <property type="molecule type" value="Genomic_DNA"/>
</dbReference>
<accession>A0A5C6U9I8</accession>
<dbReference type="AlphaFoldDB" id="A0A5C6U9I8"/>
<reference evidence="2 3" key="1">
    <citation type="journal article" date="2013" name="Antonie Van Leeuwenhoek">
        <title>Sphingomonas ginsenosidivorax sp. nov., with the ability to transform ginsenosides.</title>
        <authorList>
            <person name="Jin X.F."/>
            <person name="Kim J.K."/>
            <person name="Liu Q.M."/>
            <person name="Kang M.S."/>
            <person name="He D."/>
            <person name="Jin F.X."/>
            <person name="Kim S.C."/>
            <person name="Im W.T."/>
        </authorList>
    </citation>
    <scope>NUCLEOTIDE SEQUENCE [LARGE SCALE GENOMIC DNA]</scope>
    <source>
        <strain evidence="2 3">KHI67</strain>
    </source>
</reference>
<dbReference type="InterPro" id="IPR054189">
    <property type="entry name" value="DUF6894"/>
</dbReference>
<name>A0A5C6U9I8_9SPHN</name>
<dbReference type="Pfam" id="PF21834">
    <property type="entry name" value="DUF6894"/>
    <property type="match status" value="1"/>
</dbReference>
<dbReference type="Proteomes" id="UP000321250">
    <property type="component" value="Unassembled WGS sequence"/>
</dbReference>
<keyword evidence="3" id="KW-1185">Reference proteome</keyword>
<evidence type="ECO:0000313" key="3">
    <source>
        <dbReference type="Proteomes" id="UP000321250"/>
    </source>
</evidence>